<gene>
    <name evidence="1" type="ORF">E3N88_02234</name>
</gene>
<proteinExistence type="predicted"/>
<keyword evidence="2" id="KW-1185">Reference proteome</keyword>
<dbReference type="AlphaFoldDB" id="A0A5N6Q5G4"/>
<protein>
    <submittedName>
        <fullName evidence="1">Uncharacterized protein</fullName>
    </submittedName>
</protein>
<evidence type="ECO:0000313" key="2">
    <source>
        <dbReference type="Proteomes" id="UP000326396"/>
    </source>
</evidence>
<dbReference type="EMBL" id="SZYD01000001">
    <property type="protein sequence ID" value="KAD7479098.1"/>
    <property type="molecule type" value="Genomic_DNA"/>
</dbReference>
<reference evidence="1 2" key="1">
    <citation type="submission" date="2019-05" db="EMBL/GenBank/DDBJ databases">
        <title>Mikania micrantha, genome provides insights into the molecular mechanism of rapid growth.</title>
        <authorList>
            <person name="Liu B."/>
        </authorList>
    </citation>
    <scope>NUCLEOTIDE SEQUENCE [LARGE SCALE GENOMIC DNA]</scope>
    <source>
        <strain evidence="1">NLD-2019</strain>
        <tissue evidence="1">Leaf</tissue>
    </source>
</reference>
<organism evidence="1 2">
    <name type="scientific">Mikania micrantha</name>
    <name type="common">bitter vine</name>
    <dbReference type="NCBI Taxonomy" id="192012"/>
    <lineage>
        <taxon>Eukaryota</taxon>
        <taxon>Viridiplantae</taxon>
        <taxon>Streptophyta</taxon>
        <taxon>Embryophyta</taxon>
        <taxon>Tracheophyta</taxon>
        <taxon>Spermatophyta</taxon>
        <taxon>Magnoliopsida</taxon>
        <taxon>eudicotyledons</taxon>
        <taxon>Gunneridae</taxon>
        <taxon>Pentapetalae</taxon>
        <taxon>asterids</taxon>
        <taxon>campanulids</taxon>
        <taxon>Asterales</taxon>
        <taxon>Asteraceae</taxon>
        <taxon>Asteroideae</taxon>
        <taxon>Heliantheae alliance</taxon>
        <taxon>Eupatorieae</taxon>
        <taxon>Mikania</taxon>
    </lineage>
</organism>
<accession>A0A5N6Q5G4</accession>
<evidence type="ECO:0000313" key="1">
    <source>
        <dbReference type="EMBL" id="KAD7479098.1"/>
    </source>
</evidence>
<comment type="caution">
    <text evidence="1">The sequence shown here is derived from an EMBL/GenBank/DDBJ whole genome shotgun (WGS) entry which is preliminary data.</text>
</comment>
<sequence length="160" mass="15929">MTVATVVAGAAVVAGVAVGRATVAAVVAGVSVARLTGTMVPTVVTGAAAVQVAGAAVVASFVVAGATVADLIVGDVVTGAATDGMAGIQSILTTSVDHRQQSTKIGQHSHHLRSSTLQQPPSISLLAETTTAVVDLIEELVAEDRAVVRDGTKWLLLLND</sequence>
<name>A0A5N6Q5G4_9ASTR</name>
<dbReference type="Proteomes" id="UP000326396">
    <property type="component" value="Linkage Group LG1"/>
</dbReference>